<evidence type="ECO:0000313" key="8">
    <source>
        <dbReference type="Proteomes" id="UP000046392"/>
    </source>
</evidence>
<keyword evidence="6" id="KW-0732">Signal</keyword>
<accession>A0A0N5BIQ5</accession>
<keyword evidence="3 6" id="KW-0482">Metalloprotease</keyword>
<dbReference type="GO" id="GO:0006508">
    <property type="term" value="P:proteolysis"/>
    <property type="evidence" value="ECO:0007669"/>
    <property type="project" value="UniProtKB-KW"/>
</dbReference>
<dbReference type="Gene3D" id="3.40.390.10">
    <property type="entry name" value="Collagenase (Catalytic Domain)"/>
    <property type="match status" value="1"/>
</dbReference>
<keyword evidence="4" id="KW-1015">Disulfide bond</keyword>
<dbReference type="AlphaFoldDB" id="A0A0N5BIQ5"/>
<feature type="domain" description="Peptidase M12A" evidence="7">
    <location>
        <begin position="51"/>
        <end position="235"/>
    </location>
</feature>
<dbReference type="InterPro" id="IPR001506">
    <property type="entry name" value="Peptidase_M12A"/>
</dbReference>
<name>A0A0N5BIQ5_STREA</name>
<keyword evidence="8" id="KW-1185">Reference proteome</keyword>
<protein>
    <recommendedName>
        <fullName evidence="6">Metalloendopeptidase</fullName>
        <ecNumber evidence="6">3.4.24.-</ecNumber>
    </recommendedName>
</protein>
<reference evidence="9" key="1">
    <citation type="submission" date="2017-02" db="UniProtKB">
        <authorList>
            <consortium name="WormBaseParasite"/>
        </authorList>
    </citation>
    <scope>IDENTIFICATION</scope>
</reference>
<dbReference type="InterPro" id="IPR024079">
    <property type="entry name" value="MetalloPept_cat_dom_sf"/>
</dbReference>
<evidence type="ECO:0000256" key="1">
    <source>
        <dbReference type="ARBA" id="ARBA00022723"/>
    </source>
</evidence>
<keyword evidence="1 6" id="KW-0479">Metal-binding</keyword>
<dbReference type="InterPro" id="IPR000742">
    <property type="entry name" value="EGF"/>
</dbReference>
<dbReference type="PANTHER" id="PTHR10127">
    <property type="entry name" value="DISCOIDIN, CUB, EGF, LAMININ , AND ZINC METALLOPROTEASE DOMAIN CONTAINING"/>
    <property type="match status" value="1"/>
</dbReference>
<dbReference type="GO" id="GO:0004222">
    <property type="term" value="F:metalloendopeptidase activity"/>
    <property type="evidence" value="ECO:0007669"/>
    <property type="project" value="UniProtKB-UniRule"/>
</dbReference>
<proteinExistence type="predicted"/>
<feature type="chain" id="PRO_5005733517" description="Metalloendopeptidase" evidence="6">
    <location>
        <begin position="20"/>
        <end position="398"/>
    </location>
</feature>
<evidence type="ECO:0000259" key="7">
    <source>
        <dbReference type="PROSITE" id="PS51864"/>
    </source>
</evidence>
<evidence type="ECO:0000256" key="4">
    <source>
        <dbReference type="ARBA" id="ARBA00023157"/>
    </source>
</evidence>
<evidence type="ECO:0000256" key="3">
    <source>
        <dbReference type="ARBA" id="ARBA00023049"/>
    </source>
</evidence>
<dbReference type="Proteomes" id="UP000046392">
    <property type="component" value="Unplaced"/>
</dbReference>
<keyword evidence="2 6" id="KW-0862">Zinc</keyword>
<evidence type="ECO:0000256" key="5">
    <source>
        <dbReference type="PROSITE-ProRule" id="PRU01211"/>
    </source>
</evidence>
<dbReference type="PROSITE" id="PS01186">
    <property type="entry name" value="EGF_2"/>
    <property type="match status" value="1"/>
</dbReference>
<dbReference type="EC" id="3.4.24.-" evidence="6"/>
<dbReference type="PROSITE" id="PS51864">
    <property type="entry name" value="ASTACIN"/>
    <property type="match status" value="1"/>
</dbReference>
<sequence length="398" mass="46606">MRCKIIISLLILKLIYVSTYKINSLSIDSNEDIRKEINDLNTLETNNRKKRKIRRDISYKWRMPIPYTVIEPVNSFTVDTALQAISKETCINFTKRSFLNYVTPGILYTFTGQCESFIGKLVNYGWQGIEIGRHCEYPGLFHEQCRFDRDEHIKLRQSNMDENGLRNCYKVGFADYQTYNLNYDLGSIMHYGTYAFSKNDKRTLVAHDPHYFKTYGQTERLSFIDIKTLNYHYCSDVCPHKIPCSNQGFQDSKNCLACRCPEGFGGTHCEEVARQRRGCRKAVIWVADKVININFKSKRNCFIHLKTVKGREIIIKLVKLHMHPINYRFCSFNNSLEINYQVDKSVSGARFCAEDHNRLMISYNEHVIVYYRSQGSGNFAHLIAKSIKQRKRQFQVIE</sequence>
<keyword evidence="6" id="KW-0378">Hydrolase</keyword>
<keyword evidence="6" id="KW-0645">Protease</keyword>
<dbReference type="STRING" id="174720.A0A0N5BIQ5"/>
<dbReference type="Pfam" id="PF01400">
    <property type="entry name" value="Astacin"/>
    <property type="match status" value="1"/>
</dbReference>
<dbReference type="SMART" id="SM00235">
    <property type="entry name" value="ZnMc"/>
    <property type="match status" value="1"/>
</dbReference>
<dbReference type="PRINTS" id="PR00480">
    <property type="entry name" value="ASTACIN"/>
</dbReference>
<dbReference type="GO" id="GO:0008270">
    <property type="term" value="F:zinc ion binding"/>
    <property type="evidence" value="ECO:0007669"/>
    <property type="project" value="InterPro"/>
</dbReference>
<evidence type="ECO:0000313" key="9">
    <source>
        <dbReference type="WBParaSite" id="SPAL_0000583500.1"/>
    </source>
</evidence>
<evidence type="ECO:0000256" key="6">
    <source>
        <dbReference type="RuleBase" id="RU361183"/>
    </source>
</evidence>
<evidence type="ECO:0000256" key="2">
    <source>
        <dbReference type="ARBA" id="ARBA00022833"/>
    </source>
</evidence>
<organism evidence="8 9">
    <name type="scientific">Strongyloides papillosus</name>
    <name type="common">Intestinal threadworm</name>
    <dbReference type="NCBI Taxonomy" id="174720"/>
    <lineage>
        <taxon>Eukaryota</taxon>
        <taxon>Metazoa</taxon>
        <taxon>Ecdysozoa</taxon>
        <taxon>Nematoda</taxon>
        <taxon>Chromadorea</taxon>
        <taxon>Rhabditida</taxon>
        <taxon>Tylenchina</taxon>
        <taxon>Panagrolaimomorpha</taxon>
        <taxon>Strongyloidoidea</taxon>
        <taxon>Strongyloididae</taxon>
        <taxon>Strongyloides</taxon>
    </lineage>
</organism>
<feature type="signal peptide" evidence="6">
    <location>
        <begin position="1"/>
        <end position="19"/>
    </location>
</feature>
<dbReference type="InterPro" id="IPR006026">
    <property type="entry name" value="Peptidase_Metallo"/>
</dbReference>
<comment type="caution">
    <text evidence="5">Lacks conserved residue(s) required for the propagation of feature annotation.</text>
</comment>
<dbReference type="SUPFAM" id="SSF55486">
    <property type="entry name" value="Metalloproteases ('zincins'), catalytic domain"/>
    <property type="match status" value="1"/>
</dbReference>
<dbReference type="WBParaSite" id="SPAL_0000583500.1">
    <property type="protein sequence ID" value="SPAL_0000583500.1"/>
    <property type="gene ID" value="SPAL_0000583500"/>
</dbReference>
<comment type="cofactor">
    <cofactor evidence="6">
        <name>Zn(2+)</name>
        <dbReference type="ChEBI" id="CHEBI:29105"/>
    </cofactor>
    <text evidence="6">Binds 1 zinc ion per subunit.</text>
</comment>
<dbReference type="PROSITE" id="PS00022">
    <property type="entry name" value="EGF_1"/>
    <property type="match status" value="1"/>
</dbReference>
<dbReference type="PANTHER" id="PTHR10127:SF891">
    <property type="entry name" value="ZINC METALLOPROTEINASE NAS-29"/>
    <property type="match status" value="1"/>
</dbReference>